<dbReference type="GO" id="GO:0000026">
    <property type="term" value="F:alpha-1,2-mannosyltransferase activity"/>
    <property type="evidence" value="ECO:0007669"/>
    <property type="project" value="TreeGrafter"/>
</dbReference>
<keyword evidence="4 10" id="KW-0328">Glycosyltransferase</keyword>
<evidence type="ECO:0000256" key="6">
    <source>
        <dbReference type="ARBA" id="ARBA00022692"/>
    </source>
</evidence>
<evidence type="ECO:0000256" key="5">
    <source>
        <dbReference type="ARBA" id="ARBA00022679"/>
    </source>
</evidence>
<dbReference type="PANTHER" id="PTHR22760">
    <property type="entry name" value="GLYCOSYLTRANSFERASE"/>
    <property type="match status" value="1"/>
</dbReference>
<organism evidence="11 12">
    <name type="scientific">Daphnia galeata</name>
    <dbReference type="NCBI Taxonomy" id="27404"/>
    <lineage>
        <taxon>Eukaryota</taxon>
        <taxon>Metazoa</taxon>
        <taxon>Ecdysozoa</taxon>
        <taxon>Arthropoda</taxon>
        <taxon>Crustacea</taxon>
        <taxon>Branchiopoda</taxon>
        <taxon>Diplostraca</taxon>
        <taxon>Cladocera</taxon>
        <taxon>Anomopoda</taxon>
        <taxon>Daphniidae</taxon>
        <taxon>Daphnia</taxon>
    </lineage>
</organism>
<dbReference type="UniPathway" id="UPA00378"/>
<keyword evidence="9 10" id="KW-0472">Membrane</keyword>
<comment type="caution">
    <text evidence="11">The sequence shown here is derived from an EMBL/GenBank/DDBJ whole genome shotgun (WGS) entry which is preliminary data.</text>
</comment>
<evidence type="ECO:0000256" key="1">
    <source>
        <dbReference type="ARBA" id="ARBA00004477"/>
    </source>
</evidence>
<keyword evidence="5" id="KW-0808">Transferase</keyword>
<name>A0A8J2VZK5_9CRUS</name>
<dbReference type="GO" id="GO:0005789">
    <property type="term" value="C:endoplasmic reticulum membrane"/>
    <property type="evidence" value="ECO:0007669"/>
    <property type="project" value="UniProtKB-SubCell"/>
</dbReference>
<evidence type="ECO:0000256" key="8">
    <source>
        <dbReference type="ARBA" id="ARBA00022989"/>
    </source>
</evidence>
<feature type="transmembrane region" description="Helical" evidence="10">
    <location>
        <begin position="133"/>
        <end position="153"/>
    </location>
</feature>
<feature type="transmembrane region" description="Helical" evidence="10">
    <location>
        <begin position="338"/>
        <end position="356"/>
    </location>
</feature>
<dbReference type="PANTHER" id="PTHR22760:SF2">
    <property type="entry name" value="ALPHA-1,2-MANNOSYLTRANSFERASE ALG9"/>
    <property type="match status" value="1"/>
</dbReference>
<accession>A0A8J2VZK5</accession>
<comment type="pathway">
    <text evidence="2">Protein modification; protein glycosylation.</text>
</comment>
<keyword evidence="7 10" id="KW-0256">Endoplasmic reticulum</keyword>
<keyword evidence="12" id="KW-1185">Reference proteome</keyword>
<dbReference type="AlphaFoldDB" id="A0A8J2VZK5"/>
<dbReference type="EC" id="2.4.1.-" evidence="10"/>
<evidence type="ECO:0000313" key="12">
    <source>
        <dbReference type="Proteomes" id="UP000789390"/>
    </source>
</evidence>
<feature type="transmembrane region" description="Helical" evidence="10">
    <location>
        <begin position="301"/>
        <end position="326"/>
    </location>
</feature>
<dbReference type="EMBL" id="CAKKLH010000024">
    <property type="protein sequence ID" value="CAH0099776.1"/>
    <property type="molecule type" value="Genomic_DNA"/>
</dbReference>
<evidence type="ECO:0000313" key="11">
    <source>
        <dbReference type="EMBL" id="CAH0099776.1"/>
    </source>
</evidence>
<dbReference type="InterPro" id="IPR005599">
    <property type="entry name" value="GPI_mannosylTrfase"/>
</dbReference>
<evidence type="ECO:0000256" key="4">
    <source>
        <dbReference type="ARBA" id="ARBA00022676"/>
    </source>
</evidence>
<evidence type="ECO:0000256" key="2">
    <source>
        <dbReference type="ARBA" id="ARBA00004922"/>
    </source>
</evidence>
<reference evidence="11" key="1">
    <citation type="submission" date="2021-11" db="EMBL/GenBank/DDBJ databases">
        <authorList>
            <person name="Schell T."/>
        </authorList>
    </citation>
    <scope>NUCLEOTIDE SEQUENCE</scope>
    <source>
        <strain evidence="11">M5</strain>
    </source>
</reference>
<feature type="transmembrane region" description="Helical" evidence="10">
    <location>
        <begin position="110"/>
        <end position="127"/>
    </location>
</feature>
<comment type="subcellular location">
    <subcellularLocation>
        <location evidence="1 10">Endoplasmic reticulum membrane</location>
        <topology evidence="1 10">Multi-pass membrane protein</topology>
    </subcellularLocation>
</comment>
<comment type="similarity">
    <text evidence="3 10">Belongs to the glycosyltransferase 22 family.</text>
</comment>
<dbReference type="Proteomes" id="UP000789390">
    <property type="component" value="Unassembled WGS sequence"/>
</dbReference>
<feature type="transmembrane region" description="Helical" evidence="10">
    <location>
        <begin position="399"/>
        <end position="417"/>
    </location>
</feature>
<keyword evidence="6 10" id="KW-0812">Transmembrane</keyword>
<evidence type="ECO:0000256" key="9">
    <source>
        <dbReference type="ARBA" id="ARBA00023136"/>
    </source>
</evidence>
<protein>
    <recommendedName>
        <fullName evidence="10">Mannosyltransferase</fullName>
        <ecNumber evidence="10">2.4.1.-</ecNumber>
    </recommendedName>
</protein>
<feature type="transmembrane region" description="Helical" evidence="10">
    <location>
        <begin position="247"/>
        <end position="270"/>
    </location>
</feature>
<feature type="transmembrane region" description="Helical" evidence="10">
    <location>
        <begin position="208"/>
        <end position="235"/>
    </location>
</feature>
<proteinExistence type="inferred from homology"/>
<dbReference type="Pfam" id="PF03901">
    <property type="entry name" value="Glyco_transf_22"/>
    <property type="match status" value="1"/>
</dbReference>
<feature type="transmembrane region" description="Helical" evidence="10">
    <location>
        <begin position="368"/>
        <end position="387"/>
    </location>
</feature>
<evidence type="ECO:0000256" key="3">
    <source>
        <dbReference type="ARBA" id="ARBA00007063"/>
    </source>
</evidence>
<evidence type="ECO:0000256" key="10">
    <source>
        <dbReference type="RuleBase" id="RU363075"/>
    </source>
</evidence>
<gene>
    <name evidence="11" type="ORF">DGAL_LOCUS1934</name>
</gene>
<evidence type="ECO:0000256" key="7">
    <source>
        <dbReference type="ARBA" id="ARBA00022824"/>
    </source>
</evidence>
<feature type="transmembrane region" description="Helical" evidence="10">
    <location>
        <begin position="165"/>
        <end position="188"/>
    </location>
</feature>
<keyword evidence="8 10" id="KW-1133">Transmembrane helix</keyword>
<dbReference type="GO" id="GO:0006487">
    <property type="term" value="P:protein N-linked glycosylation"/>
    <property type="evidence" value="ECO:0007669"/>
    <property type="project" value="TreeGrafter"/>
</dbReference>
<dbReference type="OrthoDB" id="497541at2759"/>
<sequence>MGPKARTKSVQNRKLSGKSEHLFREKLPDRVVVKAIQKGFSANHDVQDLWSPNVQTVFKALASARLCAAVWNNITDCDETYNYWEPLHYLLFGSGFQTWEYSPVYALRSYVFLLIHALPAWIYGLVLHSNQVLVFYFLRWLLGFASTTSETYFYKGVVQQFGPKVGRLTFVFLLFSAGMFQSSSAFLPSTFSMYMSLLSIGAWFQGNYILAILTTAISAFLSWPFAGIIGIGIAVDVLILKKRWRLFINWCVISILIVLVPIILVDSYFYGRLVVAPMNIVVYNIFSNHGPDLYGTSPWTFYFLNGFLNFNFIFPLGLVALPTVLITKKLKPIRNQSIPLWLALLPLYVWILIFFTQPHKEERFLYPIYPLFGLAAAFTWTCVESCLKALKLPEKLTQYLTLSLILSSSVISVSRIIGQYRGYHAPMDVFLELNRLSWESEGDSMQYNICMGKEWYRYPSSFFLPNNMKLLFVASEFRGQLPRPFDPLPNGTRSLPPYMNDLNKEETTRYAMLKDCHYLVDLETGLATEREPQYSQMTSEWETIFQVDFLDNAGSPQLLRAFYIPWFSETYCKKIPYVLLKRKPSSNNKKKRQR</sequence>